<dbReference type="EMBL" id="JACVVK020000048">
    <property type="protein sequence ID" value="KAK7498768.1"/>
    <property type="molecule type" value="Genomic_DNA"/>
</dbReference>
<sequence length="168" mass="18201">MFLSGLNSRWLHCNWEQSGSRGHGKSGANPVSSGPQLKCQLGAMLAGPDMSCSSHGAACPPCQTGRGHGLTGRPRASWSPSGGCPAASRRLSFRLNKHVLQQYLVSRSCVRDKVTMADYRLLHSSPGVDQGDVVRWPGDTYQRYQDAQGGCINDECLMFRANANHDVI</sequence>
<proteinExistence type="predicted"/>
<comment type="caution">
    <text evidence="1">The sequence shown here is derived from an EMBL/GenBank/DDBJ whole genome shotgun (WGS) entry which is preliminary data.</text>
</comment>
<accession>A0ABD0LI44</accession>
<dbReference type="Proteomes" id="UP001519460">
    <property type="component" value="Unassembled WGS sequence"/>
</dbReference>
<protein>
    <submittedName>
        <fullName evidence="1">Uncharacterized protein</fullName>
    </submittedName>
</protein>
<name>A0ABD0LI44_9CAEN</name>
<reference evidence="1 2" key="1">
    <citation type="journal article" date="2023" name="Sci. Data">
        <title>Genome assembly of the Korean intertidal mud-creeper Batillaria attramentaria.</title>
        <authorList>
            <person name="Patra A.K."/>
            <person name="Ho P.T."/>
            <person name="Jun S."/>
            <person name="Lee S.J."/>
            <person name="Kim Y."/>
            <person name="Won Y.J."/>
        </authorList>
    </citation>
    <scope>NUCLEOTIDE SEQUENCE [LARGE SCALE GENOMIC DNA]</scope>
    <source>
        <strain evidence="1">Wonlab-2016</strain>
    </source>
</reference>
<evidence type="ECO:0000313" key="2">
    <source>
        <dbReference type="Proteomes" id="UP001519460"/>
    </source>
</evidence>
<evidence type="ECO:0000313" key="1">
    <source>
        <dbReference type="EMBL" id="KAK7498768.1"/>
    </source>
</evidence>
<dbReference type="AlphaFoldDB" id="A0ABD0LI44"/>
<organism evidence="1 2">
    <name type="scientific">Batillaria attramentaria</name>
    <dbReference type="NCBI Taxonomy" id="370345"/>
    <lineage>
        <taxon>Eukaryota</taxon>
        <taxon>Metazoa</taxon>
        <taxon>Spiralia</taxon>
        <taxon>Lophotrochozoa</taxon>
        <taxon>Mollusca</taxon>
        <taxon>Gastropoda</taxon>
        <taxon>Caenogastropoda</taxon>
        <taxon>Sorbeoconcha</taxon>
        <taxon>Cerithioidea</taxon>
        <taxon>Batillariidae</taxon>
        <taxon>Batillaria</taxon>
    </lineage>
</organism>
<gene>
    <name evidence="1" type="ORF">BaRGS_00009860</name>
</gene>
<keyword evidence="2" id="KW-1185">Reference proteome</keyword>